<protein>
    <submittedName>
        <fullName evidence="2">Uncharacterized protein</fullName>
    </submittedName>
</protein>
<proteinExistence type="predicted"/>
<keyword evidence="3" id="KW-1185">Reference proteome</keyword>
<evidence type="ECO:0000313" key="2">
    <source>
        <dbReference type="EMBL" id="TTD47741.1"/>
    </source>
</evidence>
<gene>
    <name evidence="2" type="ORF">Baya_14782</name>
</gene>
<organism evidence="2 3">
    <name type="scientific">Bagarius yarrelli</name>
    <name type="common">Goonch</name>
    <name type="synonym">Bagrus yarrelli</name>
    <dbReference type="NCBI Taxonomy" id="175774"/>
    <lineage>
        <taxon>Eukaryota</taxon>
        <taxon>Metazoa</taxon>
        <taxon>Chordata</taxon>
        <taxon>Craniata</taxon>
        <taxon>Vertebrata</taxon>
        <taxon>Euteleostomi</taxon>
        <taxon>Actinopterygii</taxon>
        <taxon>Neopterygii</taxon>
        <taxon>Teleostei</taxon>
        <taxon>Ostariophysi</taxon>
        <taxon>Siluriformes</taxon>
        <taxon>Sisoridae</taxon>
        <taxon>Sisorinae</taxon>
        <taxon>Bagarius</taxon>
    </lineage>
</organism>
<comment type="caution">
    <text evidence="2">The sequence shown here is derived from an EMBL/GenBank/DDBJ whole genome shotgun (WGS) entry which is preliminary data.</text>
</comment>
<name>A0A556VA15_BAGYA</name>
<dbReference type="AlphaFoldDB" id="A0A556VA15"/>
<feature type="compositionally biased region" description="Basic and acidic residues" evidence="1">
    <location>
        <begin position="58"/>
        <end position="75"/>
    </location>
</feature>
<reference evidence="2 3" key="1">
    <citation type="journal article" date="2019" name="Genome Biol. Evol.">
        <title>Whole-Genome Sequencing of the Giant Devil Catfish, Bagarius yarrelli.</title>
        <authorList>
            <person name="Jiang W."/>
            <person name="Lv Y."/>
            <person name="Cheng L."/>
            <person name="Yang K."/>
            <person name="Chao B."/>
            <person name="Wang X."/>
            <person name="Li Y."/>
            <person name="Pan X."/>
            <person name="You X."/>
            <person name="Zhang Y."/>
            <person name="Yang J."/>
            <person name="Li J."/>
            <person name="Zhang X."/>
            <person name="Liu S."/>
            <person name="Sun C."/>
            <person name="Yang J."/>
            <person name="Shi Q."/>
        </authorList>
    </citation>
    <scope>NUCLEOTIDE SEQUENCE [LARGE SCALE GENOMIC DNA]</scope>
    <source>
        <strain evidence="2">JWS20170419001</strain>
        <tissue evidence="2">Muscle</tissue>
    </source>
</reference>
<dbReference type="EMBL" id="VCAZ01000182">
    <property type="protein sequence ID" value="TTD47741.1"/>
    <property type="molecule type" value="Genomic_DNA"/>
</dbReference>
<evidence type="ECO:0000313" key="3">
    <source>
        <dbReference type="Proteomes" id="UP000319801"/>
    </source>
</evidence>
<evidence type="ECO:0000256" key="1">
    <source>
        <dbReference type="SAM" id="MobiDB-lite"/>
    </source>
</evidence>
<feature type="region of interest" description="Disordered" evidence="1">
    <location>
        <begin position="25"/>
        <end position="75"/>
    </location>
</feature>
<dbReference type="Proteomes" id="UP000319801">
    <property type="component" value="Unassembled WGS sequence"/>
</dbReference>
<accession>A0A556VA15</accession>
<sequence>MTNRPAYDTQRFHFTLSHPKWNMKVAQRRRTKNTGRKDQERVLHQGRTPRMSLLSTSEGKRGAEEETGRRGEDARERLKGAALAEVIGIPRQSACWL</sequence>